<evidence type="ECO:0000259" key="11">
    <source>
        <dbReference type="Pfam" id="PF13090"/>
    </source>
</evidence>
<dbReference type="InterPro" id="IPR025200">
    <property type="entry name" value="PPK_C_dom2"/>
</dbReference>
<dbReference type="HAMAP" id="MF_00347">
    <property type="entry name" value="Polyphosphate_kinase"/>
    <property type="match status" value="1"/>
</dbReference>
<dbReference type="PIRSF" id="PIRSF015589">
    <property type="entry name" value="PP_kinase"/>
    <property type="match status" value="1"/>
</dbReference>
<gene>
    <name evidence="6" type="primary">ppk</name>
    <name evidence="13" type="ORF">CD29_01120</name>
</gene>
<feature type="binding site" evidence="6">
    <location>
        <position position="506"/>
    </location>
    <ligand>
        <name>ATP</name>
        <dbReference type="ChEBI" id="CHEBI:30616"/>
    </ligand>
</feature>
<dbReference type="NCBIfam" id="NF003920">
    <property type="entry name" value="PRK05443.2-1"/>
    <property type="match status" value="1"/>
</dbReference>
<dbReference type="SUPFAM" id="SSF143724">
    <property type="entry name" value="PHP14-like"/>
    <property type="match status" value="1"/>
</dbReference>
<keyword evidence="5 6" id="KW-0067">ATP-binding</keyword>
<reference evidence="13 14" key="1">
    <citation type="submission" date="2014-02" db="EMBL/GenBank/DDBJ databases">
        <title>Draft genome sequence of Lysinibacillus manganicus DSM 26584T.</title>
        <authorList>
            <person name="Zhang F."/>
            <person name="Wang G."/>
            <person name="Zhang L."/>
        </authorList>
    </citation>
    <scope>NUCLEOTIDE SEQUENCE [LARGE SCALE GENOMIC DNA]</scope>
    <source>
        <strain evidence="13 14">DSM 26584</strain>
    </source>
</reference>
<feature type="domain" description="Polyphosphate kinase middle" evidence="9">
    <location>
        <begin position="157"/>
        <end position="340"/>
    </location>
</feature>
<feature type="domain" description="Polyphosphate kinase C-terminal" evidence="11">
    <location>
        <begin position="541"/>
        <end position="712"/>
    </location>
</feature>
<dbReference type="NCBIfam" id="TIGR03705">
    <property type="entry name" value="poly_P_kin"/>
    <property type="match status" value="1"/>
</dbReference>
<evidence type="ECO:0000256" key="5">
    <source>
        <dbReference type="ARBA" id="ARBA00022840"/>
    </source>
</evidence>
<evidence type="ECO:0000256" key="6">
    <source>
        <dbReference type="HAMAP-Rule" id="MF_00347"/>
    </source>
</evidence>
<comment type="caution">
    <text evidence="13">The sequence shown here is derived from an EMBL/GenBank/DDBJ whole genome shotgun (WGS) entry which is preliminary data.</text>
</comment>
<dbReference type="Pfam" id="PF02503">
    <property type="entry name" value="PP_kinase"/>
    <property type="match status" value="1"/>
</dbReference>
<evidence type="ECO:0000256" key="1">
    <source>
        <dbReference type="ARBA" id="ARBA00022553"/>
    </source>
</evidence>
<dbReference type="CDD" id="cd09165">
    <property type="entry name" value="PLDc_PaPPK1_C1_like"/>
    <property type="match status" value="1"/>
</dbReference>
<dbReference type="InterPro" id="IPR041108">
    <property type="entry name" value="PP_kinase_C_1"/>
</dbReference>
<keyword evidence="4 6" id="KW-0418">Kinase</keyword>
<dbReference type="InterPro" id="IPR025198">
    <property type="entry name" value="PPK_N_dom"/>
</dbReference>
<keyword evidence="14" id="KW-1185">Reference proteome</keyword>
<sequence length="727" mass="84072">MNTELEKSSIDTRKDYDDSLDNDDHSEHSLKILNEIAKPEYYNNRELSWLAFNERVLEEAEDKSNPLLERLKFTAIFSSNLDEFFMVRVAGLQDQVRAGYHKPENKAGFTPTEQLTKIAERTQKLVKRQMEVFRHLIFDLLPKENVFLKEFRALNDEQKRYIAELFEETIFPVLTPVAVDAYRPFPTLLGKTLNLLVMLEDHSAGIEHSERVAIVQVPSVLNRFIEVPSQDGEKVFVLLEDVITSHIDQLFYGYRVKSTQAFRLTRNADLTIHEEGAQDLLVEIEKELKKRKWGVGSRLEVRDGEMSDEVLDYLLDEFEIEESDVYKIDGPLDLTFLFGFVKKISIGREHLVYESFIPQHPKDLQLDEDIFEKALTQDIFFHHPYESFEPIVDFVADASIDPTVLAIKQTLYRVSGNSPIIQALKQAAENGKQVTVLVELKARFDEENNVHWAKELEQAGCLVIYGMNNLKTHSKITLVVRRSQGRIERFVHLGTGNYNDATAKTYTDMGIITTDKEFGMDATNFFNYLSGYTEKPKFNHLVVSPFDIRDEFIKLIDEEIQCHKKYKNGYIRLKMNSLTDKDIIMKLYEASINGVQIELLVRGICCLRPGIPGISESITVSSIVGRFLEHTRIYWFHHNGEEKVFLSSADMMTRNMVKRVEILFPIYAKETKERLMNILLTQLSDNVKARVQDATGKYHYKDERNGLVINSQELFIEEAMSRVIVED</sequence>
<evidence type="ECO:0000256" key="3">
    <source>
        <dbReference type="ARBA" id="ARBA00022741"/>
    </source>
</evidence>
<dbReference type="CDD" id="cd09168">
    <property type="entry name" value="PLDc_PaPPK1_C2_like"/>
    <property type="match status" value="1"/>
</dbReference>
<keyword evidence="3 6" id="KW-0547">Nucleotide-binding</keyword>
<dbReference type="PANTHER" id="PTHR30218">
    <property type="entry name" value="POLYPHOSPHATE KINASE"/>
    <property type="match status" value="1"/>
</dbReference>
<feature type="domain" description="Polyphosphate kinase N-terminal" evidence="10">
    <location>
        <begin position="42"/>
        <end position="148"/>
    </location>
</feature>
<dbReference type="SUPFAM" id="SSF140356">
    <property type="entry name" value="PPK N-terminal domain-like"/>
    <property type="match status" value="1"/>
</dbReference>
<comment type="similarity">
    <text evidence="6 7">Belongs to the polyphosphate kinase 1 (PPK1) family.</text>
</comment>
<dbReference type="Pfam" id="PF13089">
    <property type="entry name" value="PP_kinase_N"/>
    <property type="match status" value="1"/>
</dbReference>
<dbReference type="Gene3D" id="1.20.58.310">
    <property type="entry name" value="Polyphosphate kinase N-terminal domain"/>
    <property type="match status" value="1"/>
</dbReference>
<feature type="binding site" evidence="6">
    <location>
        <position position="630"/>
    </location>
    <ligand>
        <name>ATP</name>
        <dbReference type="ChEBI" id="CHEBI:30616"/>
    </ligand>
</feature>
<name>A0A0A3ICH4_9BACL</name>
<comment type="cofactor">
    <cofactor evidence="6">
        <name>Mg(2+)</name>
        <dbReference type="ChEBI" id="CHEBI:18420"/>
    </cofactor>
</comment>
<dbReference type="EC" id="2.7.4.1" evidence="6 7"/>
<evidence type="ECO:0000259" key="9">
    <source>
        <dbReference type="Pfam" id="PF02503"/>
    </source>
</evidence>
<dbReference type="EMBL" id="JPVN01000001">
    <property type="protein sequence ID" value="KGR80523.1"/>
    <property type="molecule type" value="Genomic_DNA"/>
</dbReference>
<dbReference type="GO" id="GO:0009358">
    <property type="term" value="C:polyphosphate kinase complex"/>
    <property type="evidence" value="ECO:0007669"/>
    <property type="project" value="InterPro"/>
</dbReference>
<dbReference type="GO" id="GO:0006799">
    <property type="term" value="P:polyphosphate biosynthetic process"/>
    <property type="evidence" value="ECO:0007669"/>
    <property type="project" value="UniProtKB-UniRule"/>
</dbReference>
<keyword evidence="6" id="KW-0479">Metal-binding</keyword>
<feature type="binding site" evidence="6">
    <location>
        <position position="602"/>
    </location>
    <ligand>
        <name>ATP</name>
        <dbReference type="ChEBI" id="CHEBI:30616"/>
    </ligand>
</feature>
<feature type="domain" description="Polyphosphate kinase C-terminal" evidence="12">
    <location>
        <begin position="369"/>
        <end position="534"/>
    </location>
</feature>
<dbReference type="GO" id="GO:0008976">
    <property type="term" value="F:polyphosphate kinase activity"/>
    <property type="evidence" value="ECO:0007669"/>
    <property type="project" value="UniProtKB-UniRule"/>
</dbReference>
<dbReference type="InterPro" id="IPR036830">
    <property type="entry name" value="PP_kinase_middle_dom_sf"/>
</dbReference>
<feature type="binding site" evidence="6">
    <location>
        <position position="80"/>
    </location>
    <ligand>
        <name>ATP</name>
        <dbReference type="ChEBI" id="CHEBI:30616"/>
    </ligand>
</feature>
<dbReference type="InterPro" id="IPR036832">
    <property type="entry name" value="PPK_N_dom_sf"/>
</dbReference>
<evidence type="ECO:0000313" key="13">
    <source>
        <dbReference type="EMBL" id="KGR80523.1"/>
    </source>
</evidence>
<dbReference type="GO" id="GO:0005524">
    <property type="term" value="F:ATP binding"/>
    <property type="evidence" value="ECO:0007669"/>
    <property type="project" value="UniProtKB-KW"/>
</dbReference>
<dbReference type="SUPFAM" id="SSF56024">
    <property type="entry name" value="Phospholipase D/nuclease"/>
    <property type="match status" value="2"/>
</dbReference>
<dbReference type="PANTHER" id="PTHR30218:SF0">
    <property type="entry name" value="POLYPHOSPHATE KINASE"/>
    <property type="match status" value="1"/>
</dbReference>
<dbReference type="NCBIfam" id="NF003918">
    <property type="entry name" value="PRK05443.1-2"/>
    <property type="match status" value="1"/>
</dbReference>
<feature type="binding site" evidence="6">
    <location>
        <position position="443"/>
    </location>
    <ligand>
        <name>Mg(2+)</name>
        <dbReference type="ChEBI" id="CHEBI:18420"/>
    </ligand>
</feature>
<dbReference type="RefSeq" id="WP_052123930.1">
    <property type="nucleotide sequence ID" value="NZ_AVDA01000001.1"/>
</dbReference>
<feature type="binding site" evidence="6">
    <location>
        <position position="413"/>
    </location>
    <ligand>
        <name>Mg(2+)</name>
        <dbReference type="ChEBI" id="CHEBI:18420"/>
    </ligand>
</feature>
<evidence type="ECO:0000256" key="8">
    <source>
        <dbReference type="SAM" id="MobiDB-lite"/>
    </source>
</evidence>
<dbReference type="Pfam" id="PF17941">
    <property type="entry name" value="PP_kinase_C_1"/>
    <property type="match status" value="1"/>
</dbReference>
<dbReference type="Pfam" id="PF13090">
    <property type="entry name" value="PP_kinase_C"/>
    <property type="match status" value="1"/>
</dbReference>
<accession>A0A0A3ICH4</accession>
<dbReference type="InterPro" id="IPR024953">
    <property type="entry name" value="PP_kinase_middle"/>
</dbReference>
<keyword evidence="6" id="KW-0460">Magnesium</keyword>
<keyword evidence="1 6" id="KW-0597">Phosphoprotein</keyword>
<dbReference type="Gene3D" id="3.30.870.10">
    <property type="entry name" value="Endonuclease Chain A"/>
    <property type="match status" value="2"/>
</dbReference>
<dbReference type="GO" id="GO:0046872">
    <property type="term" value="F:metal ion binding"/>
    <property type="evidence" value="ECO:0007669"/>
    <property type="project" value="UniProtKB-KW"/>
</dbReference>
<dbReference type="STRING" id="1384049.CD29_01120"/>
<feature type="active site" description="Phosphohistidine intermediate" evidence="6">
    <location>
        <position position="473"/>
    </location>
</feature>
<evidence type="ECO:0000313" key="14">
    <source>
        <dbReference type="Proteomes" id="UP000030416"/>
    </source>
</evidence>
<evidence type="ECO:0000256" key="4">
    <source>
        <dbReference type="ARBA" id="ARBA00022777"/>
    </source>
</evidence>
<feature type="region of interest" description="Disordered" evidence="8">
    <location>
        <begin position="1"/>
        <end position="24"/>
    </location>
</feature>
<keyword evidence="2 6" id="KW-0808">Transferase</keyword>
<dbReference type="AlphaFoldDB" id="A0A0A3ICH4"/>
<evidence type="ECO:0000256" key="2">
    <source>
        <dbReference type="ARBA" id="ARBA00022679"/>
    </source>
</evidence>
<proteinExistence type="inferred from homology"/>
<evidence type="ECO:0000256" key="7">
    <source>
        <dbReference type="RuleBase" id="RU003800"/>
    </source>
</evidence>
<dbReference type="NCBIfam" id="NF003921">
    <property type="entry name" value="PRK05443.2-2"/>
    <property type="match status" value="1"/>
</dbReference>
<dbReference type="eggNOG" id="COG0855">
    <property type="taxonomic scope" value="Bacteria"/>
</dbReference>
<dbReference type="Gene3D" id="3.30.1840.10">
    <property type="entry name" value="Polyphosphate kinase middle domain"/>
    <property type="match status" value="1"/>
</dbReference>
<comment type="catalytic activity">
    <reaction evidence="6 7">
        <text>[phosphate](n) + ATP = [phosphate](n+1) + ADP</text>
        <dbReference type="Rhea" id="RHEA:19573"/>
        <dbReference type="Rhea" id="RHEA-COMP:9859"/>
        <dbReference type="Rhea" id="RHEA-COMP:14280"/>
        <dbReference type="ChEBI" id="CHEBI:16838"/>
        <dbReference type="ChEBI" id="CHEBI:30616"/>
        <dbReference type="ChEBI" id="CHEBI:456216"/>
        <dbReference type="EC" id="2.7.4.1"/>
    </reaction>
</comment>
<dbReference type="Proteomes" id="UP000030416">
    <property type="component" value="Unassembled WGS sequence"/>
</dbReference>
<dbReference type="NCBIfam" id="NF003917">
    <property type="entry name" value="PRK05443.1-1"/>
    <property type="match status" value="1"/>
</dbReference>
<dbReference type="InterPro" id="IPR003414">
    <property type="entry name" value="PP_kinase"/>
</dbReference>
<evidence type="ECO:0000259" key="12">
    <source>
        <dbReference type="Pfam" id="PF17941"/>
    </source>
</evidence>
<comment type="PTM">
    <text evidence="6 7">An intermediate of this reaction is the autophosphorylated ppk in which a phosphate is covalently linked to a histidine residue through a N-P bond.</text>
</comment>
<protein>
    <recommendedName>
        <fullName evidence="6 7">Polyphosphate kinase</fullName>
        <ecNumber evidence="6 7">2.7.4.1</ecNumber>
    </recommendedName>
    <alternativeName>
        <fullName evidence="6">ATP-polyphosphate phosphotransferase</fullName>
    </alternativeName>
    <alternativeName>
        <fullName evidence="6">Polyphosphoric acid kinase</fullName>
    </alternativeName>
</protein>
<evidence type="ECO:0000259" key="10">
    <source>
        <dbReference type="Pfam" id="PF13089"/>
    </source>
</evidence>
<dbReference type="OrthoDB" id="9761456at2"/>
<comment type="function">
    <text evidence="6 7">Catalyzes the reversible transfer of the terminal phosphate of ATP to form a long-chain polyphosphate (polyP).</text>
</comment>
<organism evidence="13 14">
    <name type="scientific">Ureibacillus manganicus DSM 26584</name>
    <dbReference type="NCBI Taxonomy" id="1384049"/>
    <lineage>
        <taxon>Bacteria</taxon>
        <taxon>Bacillati</taxon>
        <taxon>Bacillota</taxon>
        <taxon>Bacilli</taxon>
        <taxon>Bacillales</taxon>
        <taxon>Caryophanaceae</taxon>
        <taxon>Ureibacillus</taxon>
    </lineage>
</organism>